<proteinExistence type="predicted"/>
<keyword evidence="4" id="KW-1185">Reference proteome</keyword>
<feature type="domain" description="Outer membrane protein beta-barrel" evidence="2">
    <location>
        <begin position="21"/>
        <end position="195"/>
    </location>
</feature>
<dbReference type="RefSeq" id="WP_318349157.1">
    <property type="nucleotide sequence ID" value="NZ_AP018694.1"/>
</dbReference>
<protein>
    <recommendedName>
        <fullName evidence="2">Outer membrane protein beta-barrel domain-containing protein</fullName>
    </recommendedName>
</protein>
<accession>A0A5K7S3E8</accession>
<evidence type="ECO:0000259" key="2">
    <source>
        <dbReference type="Pfam" id="PF13568"/>
    </source>
</evidence>
<dbReference type="Pfam" id="PF13568">
    <property type="entry name" value="OMP_b-brl_2"/>
    <property type="match status" value="1"/>
</dbReference>
<gene>
    <name evidence="3" type="ORF">AQPE_0183</name>
</gene>
<keyword evidence="1" id="KW-0732">Signal</keyword>
<dbReference type="InterPro" id="IPR025665">
    <property type="entry name" value="Beta-barrel_OMP_2"/>
</dbReference>
<evidence type="ECO:0000256" key="1">
    <source>
        <dbReference type="SAM" id="SignalP"/>
    </source>
</evidence>
<dbReference type="EMBL" id="AP018694">
    <property type="protein sequence ID" value="BBE16046.1"/>
    <property type="molecule type" value="Genomic_DNA"/>
</dbReference>
<organism evidence="3 4">
    <name type="scientific">Aquipluma nitroreducens</name>
    <dbReference type="NCBI Taxonomy" id="2010828"/>
    <lineage>
        <taxon>Bacteria</taxon>
        <taxon>Pseudomonadati</taxon>
        <taxon>Bacteroidota</taxon>
        <taxon>Bacteroidia</taxon>
        <taxon>Marinilabiliales</taxon>
        <taxon>Prolixibacteraceae</taxon>
        <taxon>Aquipluma</taxon>
    </lineage>
</organism>
<dbReference type="KEGG" id="anf:AQPE_0183"/>
<evidence type="ECO:0000313" key="3">
    <source>
        <dbReference type="EMBL" id="BBE16046.1"/>
    </source>
</evidence>
<reference evidence="3" key="1">
    <citation type="journal article" date="2020" name="Int. J. Syst. Evol. Microbiol.">
        <title>Aquipluma nitroreducens gen. nov. sp. nov., a novel facultatively anaerobic bacterium isolated from a freshwater lake.</title>
        <authorList>
            <person name="Watanabe M."/>
            <person name="Kojima H."/>
            <person name="Fukui M."/>
        </authorList>
    </citation>
    <scope>NUCLEOTIDE SEQUENCE</scope>
    <source>
        <strain evidence="3">MeG22</strain>
    </source>
</reference>
<dbReference type="Proteomes" id="UP001193389">
    <property type="component" value="Chromosome"/>
</dbReference>
<dbReference type="AlphaFoldDB" id="A0A5K7S3E8"/>
<sequence length="223" mass="24154">MKNKIVSIALILLLSASFANAQEKSKLSFGILGGLNFQNLNGKDLGGDKLENDMLLGFHGGINVQIPIAPEFYFQPGIMYSSKGAKNTSGSITSTTKLNYIEVPLNMVYKASLGKGFFMLGFGPYVSYGMSGSVKTVSGSVTLNRDIKFKSVVETGDNILVPYYKAFDAGANIFVGYEMASGLFLQLDTEFGMLNINPEYKILSDDKSSTKNTGFGLSLGYRF</sequence>
<feature type="chain" id="PRO_5024291833" description="Outer membrane protein beta-barrel domain-containing protein" evidence="1">
    <location>
        <begin position="22"/>
        <end position="223"/>
    </location>
</feature>
<feature type="signal peptide" evidence="1">
    <location>
        <begin position="1"/>
        <end position="21"/>
    </location>
</feature>
<evidence type="ECO:0000313" key="4">
    <source>
        <dbReference type="Proteomes" id="UP001193389"/>
    </source>
</evidence>
<name>A0A5K7S3E8_9BACT</name>